<dbReference type="GO" id="GO:0003723">
    <property type="term" value="F:RNA binding"/>
    <property type="evidence" value="ECO:0007669"/>
    <property type="project" value="UniProtKB-KW"/>
</dbReference>
<dbReference type="GO" id="GO:0046872">
    <property type="term" value="F:metal ion binding"/>
    <property type="evidence" value="ECO:0007669"/>
    <property type="project" value="UniProtKB-KW"/>
</dbReference>
<protein>
    <submittedName>
        <fullName evidence="11">Multifunctional CCA protein</fullName>
    </submittedName>
</protein>
<dbReference type="Pfam" id="PF12627">
    <property type="entry name" value="PolyA_pol_RNAbd"/>
    <property type="match status" value="1"/>
</dbReference>
<organism evidence="11 12">
    <name type="scientific">Thermotalea metallivorans</name>
    <dbReference type="NCBI Taxonomy" id="520762"/>
    <lineage>
        <taxon>Bacteria</taxon>
        <taxon>Bacillati</taxon>
        <taxon>Bacillota</taxon>
        <taxon>Clostridia</taxon>
        <taxon>Peptostreptococcales</taxon>
        <taxon>Thermotaleaceae</taxon>
        <taxon>Thermotalea</taxon>
    </lineage>
</organism>
<keyword evidence="6" id="KW-0547">Nucleotide-binding</keyword>
<keyword evidence="5" id="KW-0479">Metal-binding</keyword>
<evidence type="ECO:0000256" key="1">
    <source>
        <dbReference type="ARBA" id="ARBA00001946"/>
    </source>
</evidence>
<evidence type="ECO:0000256" key="2">
    <source>
        <dbReference type="ARBA" id="ARBA00022679"/>
    </source>
</evidence>
<dbReference type="InterPro" id="IPR002646">
    <property type="entry name" value="PolA_pol_head_dom"/>
</dbReference>
<dbReference type="SUPFAM" id="SSF81891">
    <property type="entry name" value="Poly A polymerase C-terminal region-like"/>
    <property type="match status" value="1"/>
</dbReference>
<evidence type="ECO:0000256" key="5">
    <source>
        <dbReference type="ARBA" id="ARBA00022723"/>
    </source>
</evidence>
<keyword evidence="2 9" id="KW-0808">Transferase</keyword>
<dbReference type="GO" id="GO:0008033">
    <property type="term" value="P:tRNA processing"/>
    <property type="evidence" value="ECO:0007669"/>
    <property type="project" value="UniProtKB-KW"/>
</dbReference>
<dbReference type="PATRIC" id="fig|520762.4.peg.2843"/>
<dbReference type="STRING" id="520762.AN619_25730"/>
<accession>A0A140L0S9</accession>
<evidence type="ECO:0000313" key="11">
    <source>
        <dbReference type="EMBL" id="KXG74154.1"/>
    </source>
</evidence>
<dbReference type="Gene3D" id="1.10.3090.10">
    <property type="entry name" value="cca-adding enzyme, domain 2"/>
    <property type="match status" value="1"/>
</dbReference>
<evidence type="ECO:0000256" key="9">
    <source>
        <dbReference type="RuleBase" id="RU003953"/>
    </source>
</evidence>
<dbReference type="NCBIfam" id="TIGR00277">
    <property type="entry name" value="HDIG"/>
    <property type="match status" value="1"/>
</dbReference>
<proteinExistence type="inferred from homology"/>
<evidence type="ECO:0000313" key="12">
    <source>
        <dbReference type="Proteomes" id="UP000070456"/>
    </source>
</evidence>
<dbReference type="GO" id="GO:0016779">
    <property type="term" value="F:nucleotidyltransferase activity"/>
    <property type="evidence" value="ECO:0007669"/>
    <property type="project" value="UniProtKB-KW"/>
</dbReference>
<comment type="cofactor">
    <cofactor evidence="1">
        <name>Mg(2+)</name>
        <dbReference type="ChEBI" id="CHEBI:18420"/>
    </cofactor>
</comment>
<dbReference type="Proteomes" id="UP000070456">
    <property type="component" value="Unassembled WGS sequence"/>
</dbReference>
<dbReference type="InterPro" id="IPR050124">
    <property type="entry name" value="tRNA_CCA-adding_enzyme"/>
</dbReference>
<evidence type="ECO:0000256" key="4">
    <source>
        <dbReference type="ARBA" id="ARBA00022695"/>
    </source>
</evidence>
<dbReference type="CDD" id="cd00077">
    <property type="entry name" value="HDc"/>
    <property type="match status" value="1"/>
</dbReference>
<evidence type="ECO:0000256" key="7">
    <source>
        <dbReference type="ARBA" id="ARBA00022842"/>
    </source>
</evidence>
<dbReference type="Pfam" id="PF01966">
    <property type="entry name" value="HD"/>
    <property type="match status" value="1"/>
</dbReference>
<dbReference type="InterPro" id="IPR006675">
    <property type="entry name" value="HDIG_dom"/>
</dbReference>
<comment type="similarity">
    <text evidence="9">Belongs to the tRNA nucleotidyltransferase/poly(A) polymerase family.</text>
</comment>
<sequence>MDAVKDCIAQIRSHTNFDFYIVGGCIRDLLLKREAKDIDLVFKEDISSIAKKFACQQEGSFLVLNEANDGAKVTLKDGNMAINFSRMKGENIVKDLAEKNFTMNAMALKVGKEGAIHPEDIIDPFTGKKDIQQKLVRMVSEKIFQEDPLRMMGAVRLAAQFNFEIEDSTAEAIKKHADFLTTVPPEGISRELFQILKCSRTHHYFNIMDKNLNLLNKIFPEIEPMKEVGQCKYHVVDAWTHSLYTLNVAEEIIYANGYFENHLRRAYEGHMDQVLADTHTRLQLVKLAALFHDVGKPAARKVDETGRVRFKGHETVGMEIMMGIADRLQLSAKEKQYLCKMVKEHMWPLTLYKDNDVSGKALYDLFKNFGEDTLDVLLVSLADIIATRKLLYPQEEMGMYKIHIEYLANNYLTRFKNISDISHVLNRNEIMEHFRIEDQGQIEQMMEEIRRAIFFGKIPPEKERAIQYLREHALV</sequence>
<dbReference type="PANTHER" id="PTHR47545">
    <property type="entry name" value="MULTIFUNCTIONAL CCA PROTEIN"/>
    <property type="match status" value="1"/>
</dbReference>
<dbReference type="RefSeq" id="WP_068557547.1">
    <property type="nucleotide sequence ID" value="NZ_LOEE01000062.1"/>
</dbReference>
<dbReference type="OrthoDB" id="9805698at2"/>
<evidence type="ECO:0000256" key="6">
    <source>
        <dbReference type="ARBA" id="ARBA00022741"/>
    </source>
</evidence>
<dbReference type="InterPro" id="IPR043519">
    <property type="entry name" value="NT_sf"/>
</dbReference>
<dbReference type="InterPro" id="IPR006674">
    <property type="entry name" value="HD_domain"/>
</dbReference>
<dbReference type="GO" id="GO:0000166">
    <property type="term" value="F:nucleotide binding"/>
    <property type="evidence" value="ECO:0007669"/>
    <property type="project" value="UniProtKB-KW"/>
</dbReference>
<reference evidence="11 12" key="1">
    <citation type="submission" date="2015-12" db="EMBL/GenBank/DDBJ databases">
        <title>Draft genome sequence of the thermoanaerobe Thermotalea metallivorans, an isolate from the runoff channel of the Great Artesian Basin, Australia.</title>
        <authorList>
            <person name="Patel B.K."/>
        </authorList>
    </citation>
    <scope>NUCLEOTIDE SEQUENCE [LARGE SCALE GENOMIC DNA]</scope>
    <source>
        <strain evidence="11 12">B2-1</strain>
    </source>
</reference>
<dbReference type="Gene3D" id="3.30.460.10">
    <property type="entry name" value="Beta Polymerase, domain 2"/>
    <property type="match status" value="1"/>
</dbReference>
<dbReference type="SUPFAM" id="SSF81301">
    <property type="entry name" value="Nucleotidyltransferase"/>
    <property type="match status" value="1"/>
</dbReference>
<gene>
    <name evidence="11" type="primary">cca_2</name>
    <name evidence="11" type="ORF">AN619_25730</name>
</gene>
<evidence type="ECO:0000256" key="8">
    <source>
        <dbReference type="ARBA" id="ARBA00022884"/>
    </source>
</evidence>
<name>A0A140L0S9_9FIRM</name>
<keyword evidence="3" id="KW-0819">tRNA processing</keyword>
<keyword evidence="12" id="KW-1185">Reference proteome</keyword>
<dbReference type="InterPro" id="IPR003607">
    <property type="entry name" value="HD/PDEase_dom"/>
</dbReference>
<evidence type="ECO:0000259" key="10">
    <source>
        <dbReference type="SMART" id="SM00471"/>
    </source>
</evidence>
<dbReference type="SMART" id="SM00471">
    <property type="entry name" value="HDc"/>
    <property type="match status" value="1"/>
</dbReference>
<evidence type="ECO:0000256" key="3">
    <source>
        <dbReference type="ARBA" id="ARBA00022694"/>
    </source>
</evidence>
<dbReference type="InterPro" id="IPR032828">
    <property type="entry name" value="PolyA_RNA-bd"/>
</dbReference>
<dbReference type="EMBL" id="LOEE01000062">
    <property type="protein sequence ID" value="KXG74154.1"/>
    <property type="molecule type" value="Genomic_DNA"/>
</dbReference>
<keyword evidence="7" id="KW-0460">Magnesium</keyword>
<keyword evidence="4" id="KW-0548">Nucleotidyltransferase</keyword>
<feature type="domain" description="HD/PDEase" evidence="10">
    <location>
        <begin position="234"/>
        <end position="397"/>
    </location>
</feature>
<keyword evidence="8 9" id="KW-0694">RNA-binding</keyword>
<dbReference type="Pfam" id="PF01743">
    <property type="entry name" value="PolyA_pol"/>
    <property type="match status" value="1"/>
</dbReference>
<comment type="caution">
    <text evidence="11">The sequence shown here is derived from an EMBL/GenBank/DDBJ whole genome shotgun (WGS) entry which is preliminary data.</text>
</comment>
<dbReference type="AlphaFoldDB" id="A0A140L0S9"/>